<feature type="domain" description="NADH:flavin oxidoreductase/NADH oxidase N-terminal" evidence="4">
    <location>
        <begin position="7"/>
        <end position="342"/>
    </location>
</feature>
<evidence type="ECO:0000256" key="2">
    <source>
        <dbReference type="ARBA" id="ARBA00005979"/>
    </source>
</evidence>
<dbReference type="Proteomes" id="UP000603453">
    <property type="component" value="Unassembled WGS sequence"/>
</dbReference>
<evidence type="ECO:0000313" key="5">
    <source>
        <dbReference type="EMBL" id="KAG2211162.1"/>
    </source>
</evidence>
<gene>
    <name evidence="5" type="ORF">INT47_006281</name>
</gene>
<sequence length="368" mass="41235">MSKKQTIFSPIQIGQVSLQHRVVLAPLTRFRATLDAIPTDLMTEYYTQRTTEGGLLITEATFIDRLAGGYKQTPGIYNEDQINAWKKITSAVHNKKGSIFLQLWHIGRAGSMSLNPNGEQIVSASAISIEGKSIAGQDYEVPRPLHIKEIHVIVGQYRQAALNAIQAGFDGVEIHSANGYLLDQFINTGSNHRTDMYGGSIPNRARFPLQVLDAVVEALGPQRVAMRFSPGGEFQGMQDDTVVDTWSYLTTEIQKKHPHLAYLHFIESRANIHSDTAVSTVDTLMPYRRIWKGPFITASGFSHTPQHAIDLSEKTGDLIAFGRAFIANPDLVKRLQNGWELNKYNRKTFYNNHDFVGYTDYPFYSDEG</sequence>
<name>A0A8H7VA46_9FUNG</name>
<dbReference type="SUPFAM" id="SSF51395">
    <property type="entry name" value="FMN-linked oxidoreductases"/>
    <property type="match status" value="1"/>
</dbReference>
<evidence type="ECO:0000259" key="4">
    <source>
        <dbReference type="Pfam" id="PF00724"/>
    </source>
</evidence>
<dbReference type="PANTHER" id="PTHR22893">
    <property type="entry name" value="NADH OXIDOREDUCTASE-RELATED"/>
    <property type="match status" value="1"/>
</dbReference>
<evidence type="ECO:0000256" key="3">
    <source>
        <dbReference type="ARBA" id="ARBA00023002"/>
    </source>
</evidence>
<organism evidence="5 6">
    <name type="scientific">Mucor saturninus</name>
    <dbReference type="NCBI Taxonomy" id="64648"/>
    <lineage>
        <taxon>Eukaryota</taxon>
        <taxon>Fungi</taxon>
        <taxon>Fungi incertae sedis</taxon>
        <taxon>Mucoromycota</taxon>
        <taxon>Mucoromycotina</taxon>
        <taxon>Mucoromycetes</taxon>
        <taxon>Mucorales</taxon>
        <taxon>Mucorineae</taxon>
        <taxon>Mucoraceae</taxon>
        <taxon>Mucor</taxon>
    </lineage>
</organism>
<dbReference type="CDD" id="cd02933">
    <property type="entry name" value="OYE_like_FMN"/>
    <property type="match status" value="1"/>
</dbReference>
<comment type="similarity">
    <text evidence="2">Belongs to the NADH:flavin oxidoreductase/NADH oxidase family.</text>
</comment>
<proteinExistence type="inferred from homology"/>
<protein>
    <recommendedName>
        <fullName evidence="4">NADH:flavin oxidoreductase/NADH oxidase N-terminal domain-containing protein</fullName>
    </recommendedName>
</protein>
<dbReference type="FunFam" id="3.20.20.70:FF:000059">
    <property type="entry name" value="N-ethylmaleimide reductase, FMN-linked"/>
    <property type="match status" value="1"/>
</dbReference>
<reference evidence="5" key="1">
    <citation type="submission" date="2020-12" db="EMBL/GenBank/DDBJ databases">
        <title>Metabolic potential, ecology and presence of endohyphal bacteria is reflected in genomic diversity of Mucoromycotina.</title>
        <authorList>
            <person name="Muszewska A."/>
            <person name="Okrasinska A."/>
            <person name="Steczkiewicz K."/>
            <person name="Drgas O."/>
            <person name="Orlowska M."/>
            <person name="Perlinska-Lenart U."/>
            <person name="Aleksandrzak-Piekarczyk T."/>
            <person name="Szatraj K."/>
            <person name="Zielenkiewicz U."/>
            <person name="Pilsyk S."/>
            <person name="Malc E."/>
            <person name="Mieczkowski P."/>
            <person name="Kruszewska J.S."/>
            <person name="Biernat P."/>
            <person name="Pawlowska J."/>
        </authorList>
    </citation>
    <scope>NUCLEOTIDE SEQUENCE</scope>
    <source>
        <strain evidence="5">WA0000017839</strain>
    </source>
</reference>
<evidence type="ECO:0000313" key="6">
    <source>
        <dbReference type="Proteomes" id="UP000603453"/>
    </source>
</evidence>
<evidence type="ECO:0000256" key="1">
    <source>
        <dbReference type="ARBA" id="ARBA00001917"/>
    </source>
</evidence>
<dbReference type="GO" id="GO:0016628">
    <property type="term" value="F:oxidoreductase activity, acting on the CH-CH group of donors, NAD or NADP as acceptor"/>
    <property type="evidence" value="ECO:0007669"/>
    <property type="project" value="UniProtKB-ARBA"/>
</dbReference>
<dbReference type="InterPro" id="IPR013785">
    <property type="entry name" value="Aldolase_TIM"/>
</dbReference>
<dbReference type="OrthoDB" id="276546at2759"/>
<comment type="cofactor">
    <cofactor evidence="1">
        <name>FMN</name>
        <dbReference type="ChEBI" id="CHEBI:58210"/>
    </cofactor>
</comment>
<keyword evidence="3" id="KW-0560">Oxidoreductase</keyword>
<dbReference type="EMBL" id="JAEPRD010000009">
    <property type="protein sequence ID" value="KAG2211162.1"/>
    <property type="molecule type" value="Genomic_DNA"/>
</dbReference>
<comment type="caution">
    <text evidence="5">The sequence shown here is derived from an EMBL/GenBank/DDBJ whole genome shotgun (WGS) entry which is preliminary data.</text>
</comment>
<dbReference type="Gene3D" id="3.20.20.70">
    <property type="entry name" value="Aldolase class I"/>
    <property type="match status" value="1"/>
</dbReference>
<dbReference type="Pfam" id="PF00724">
    <property type="entry name" value="Oxidored_FMN"/>
    <property type="match status" value="1"/>
</dbReference>
<dbReference type="AlphaFoldDB" id="A0A8H7VA46"/>
<dbReference type="GO" id="GO:0005829">
    <property type="term" value="C:cytosol"/>
    <property type="evidence" value="ECO:0007669"/>
    <property type="project" value="UniProtKB-ARBA"/>
</dbReference>
<keyword evidence="6" id="KW-1185">Reference proteome</keyword>
<dbReference type="PANTHER" id="PTHR22893:SF91">
    <property type="entry name" value="NADPH DEHYDROGENASE 2-RELATED"/>
    <property type="match status" value="1"/>
</dbReference>
<dbReference type="GO" id="GO:0010181">
    <property type="term" value="F:FMN binding"/>
    <property type="evidence" value="ECO:0007669"/>
    <property type="project" value="InterPro"/>
</dbReference>
<dbReference type="InterPro" id="IPR045247">
    <property type="entry name" value="Oye-like"/>
</dbReference>
<accession>A0A8H7VA46</accession>
<dbReference type="InterPro" id="IPR001155">
    <property type="entry name" value="OxRdtase_FMN_N"/>
</dbReference>